<evidence type="ECO:0000313" key="1">
    <source>
        <dbReference type="EMBL" id="QHU16218.1"/>
    </source>
</evidence>
<sequence length="681" mass="73606">MELSITNWNNYKNIGENWNDGSGNVRLDNDISINITDLEAANPLFQGFNKTFDFNSNTIDISNATLTDLSNALISDLSGGFLKGPLTLDVSGLELANSDNAILVGNKSATRFPWGDIGGVTANLSDSLFKSGKECGYIIPTNFSRDLLQDQSSNITNITVNNIQNTEINEPYSGGIMGAFIGYDSSGIINITNCVNNLKIKSIQAGGIIGRNCGEKQNHTGIITIQSCQNTGEIGHFCGGIAAQDFGADGDGSYNIIDCTNNGSFISTIAGGIIAFRCGYKLNSNGKIFITNCINNANMGHTECGGITSQQLGRNSNGKIYIDNCVNNGNIESGGTGGIIANKCGFEANGEINITNCNNTGSLITNSASLIYSIQDVDSATININNNSFSQSITNNNIGFIHTIDSNINTTDKNFNIYNNTITSAINNASNISSLINTIEDCSNIIFDICNNTINNTLTNASFCSGILYNTHNLQDCSLNCLNNNVTMNIFGTSASNAGIICIQDNIVSPTFSAINDCSLNISNNTITLNSTDNFNNSIFSVNSGLSEETPLYITNKTSSLILENNTVNGLNLCDYTYISNIYFPESFRPYIFVIDGKAGSNYWFLSITTDISDGFIITTLDPNIQIIENNNDILLKEIFKRSVGAIKEQSYFPVYELYNNKIIATKTLKIKPRVYVCNEE</sequence>
<protein>
    <recommendedName>
        <fullName evidence="2">Right handed beta helix domain-containing protein</fullName>
    </recommendedName>
</protein>
<accession>A0A6C0KIT5</accession>
<dbReference type="AlphaFoldDB" id="A0A6C0KIT5"/>
<dbReference type="EMBL" id="MN740877">
    <property type="protein sequence ID" value="QHU16218.1"/>
    <property type="molecule type" value="Genomic_DNA"/>
</dbReference>
<name>A0A6C0KIT5_9ZZZZ</name>
<organism evidence="1">
    <name type="scientific">viral metagenome</name>
    <dbReference type="NCBI Taxonomy" id="1070528"/>
    <lineage>
        <taxon>unclassified sequences</taxon>
        <taxon>metagenomes</taxon>
        <taxon>organismal metagenomes</taxon>
    </lineage>
</organism>
<evidence type="ECO:0008006" key="2">
    <source>
        <dbReference type="Google" id="ProtNLM"/>
    </source>
</evidence>
<proteinExistence type="predicted"/>
<reference evidence="1" key="1">
    <citation type="journal article" date="2020" name="Nature">
        <title>Giant virus diversity and host interactions through global metagenomics.</title>
        <authorList>
            <person name="Schulz F."/>
            <person name="Roux S."/>
            <person name="Paez-Espino D."/>
            <person name="Jungbluth S."/>
            <person name="Walsh D.A."/>
            <person name="Denef V.J."/>
            <person name="McMahon K.D."/>
            <person name="Konstantinidis K.T."/>
            <person name="Eloe-Fadrosh E.A."/>
            <person name="Kyrpides N.C."/>
            <person name="Woyke T."/>
        </authorList>
    </citation>
    <scope>NUCLEOTIDE SEQUENCE</scope>
    <source>
        <strain evidence="1">GVMAG-S-3300011013-78</strain>
    </source>
</reference>